<dbReference type="InterPro" id="IPR013149">
    <property type="entry name" value="ADH-like_C"/>
</dbReference>
<dbReference type="Pfam" id="PF00107">
    <property type="entry name" value="ADH_zinc_N"/>
    <property type="match status" value="1"/>
</dbReference>
<evidence type="ECO:0000313" key="7">
    <source>
        <dbReference type="EMBL" id="MVB00170.1"/>
    </source>
</evidence>
<keyword evidence="8" id="KW-1185">Reference proteome</keyword>
<comment type="caution">
    <text evidence="7">The sequence shown here is derived from an EMBL/GenBank/DDBJ whole genome shotgun (WGS) entry which is preliminary data.</text>
</comment>
<dbReference type="Gene3D" id="3.30.360.10">
    <property type="entry name" value="Dihydrodipicolinate Reductase, domain 2"/>
    <property type="match status" value="1"/>
</dbReference>
<evidence type="ECO:0000256" key="2">
    <source>
        <dbReference type="ARBA" id="ARBA00008072"/>
    </source>
</evidence>
<sequence>MKQLLVRSGNVFLQEVPAPTVGPKNVLVQVKSSCISVGTEMAGIKMSGLPLYRRALKQPHHVKKALQLMKDQGFARVYKQIKGKLDAGLPTGYSAAGEVIEVGSEVTGIKVGDRVACAGAGIANHAEVVDVPVNLTVPVPDGLDYEAAATVTLGAIAMQGVRRTNPTLGETVVVIGLGILGQLTAQLLSASGCRVIGTDIDENRIEIARANGMDIGLNPKDGDIVERIVKLTDGHGADAVIITAASPSSEILAQSFQACRRKARVVVVGDVGLDIARSDIYAKELDFFISTSYGPGRYDPVYEEEGADYPIAYVRWTENRNMEEFLRLLARGRISLANMLKEPFPIDRAEDAYAALRGTGQKPLLVMLTYPERAEATKPALQIAPPAPADGRIKLALVGAGGFAQGMHLPNLQKLKDSYDLRTIVSRTGLSARSAAERFGAPNAATDFKTVLDDPDIDLVLIATRHDLHAGMTLDALRAGKHVFVEKPLAMNEDELAEIEAFYRDNPNGPVLMTGFNRRFSPAVVAAKKVLANRTSPMIVNYRMNAGYIPADHWVHGPQGGGRNIGEGCHIYDLFNALTGSTPVEVNAMSIVPESKYWLRNDNFNATVRYADGSVCTLTYTAMGSKSYAKERADIFVDGKVLTLDDYKQLTVAGGSGGWKGTTMQKGQQEELAALAETLRKGAAWPISLEDQIFATRISFEVEKQIAL</sequence>
<keyword evidence="4" id="KW-0862">Zinc</keyword>
<dbReference type="GO" id="GO:0046872">
    <property type="term" value="F:metal ion binding"/>
    <property type="evidence" value="ECO:0007669"/>
    <property type="project" value="UniProtKB-KW"/>
</dbReference>
<proteinExistence type="inferred from homology"/>
<dbReference type="SUPFAM" id="SSF51735">
    <property type="entry name" value="NAD(P)-binding Rossmann-fold domains"/>
    <property type="match status" value="2"/>
</dbReference>
<feature type="domain" description="Enoyl reductase (ER)" evidence="6">
    <location>
        <begin position="7"/>
        <end position="365"/>
    </location>
</feature>
<dbReference type="CDD" id="cd08255">
    <property type="entry name" value="2-desacetyl-2-hydroxyethyl_bacteriochlorophyllide_like"/>
    <property type="match status" value="1"/>
</dbReference>
<protein>
    <submittedName>
        <fullName evidence="7">Zinc-binding dehydrogenase</fullName>
    </submittedName>
</protein>
<dbReference type="AlphaFoldDB" id="A0A844QRG3"/>
<dbReference type="Gene3D" id="3.40.50.720">
    <property type="entry name" value="NAD(P)-binding Rossmann-like Domain"/>
    <property type="match status" value="2"/>
</dbReference>
<dbReference type="PANTHER" id="PTHR43350:SF19">
    <property type="entry name" value="D-GULOSIDE 3-DEHYDROGENASE"/>
    <property type="match status" value="1"/>
</dbReference>
<dbReference type="GO" id="GO:0000166">
    <property type="term" value="F:nucleotide binding"/>
    <property type="evidence" value="ECO:0007669"/>
    <property type="project" value="InterPro"/>
</dbReference>
<keyword evidence="5" id="KW-0560">Oxidoreductase</keyword>
<dbReference type="InterPro" id="IPR000683">
    <property type="entry name" value="Gfo/Idh/MocA-like_OxRdtase_N"/>
</dbReference>
<dbReference type="RefSeq" id="WP_197435289.1">
    <property type="nucleotide sequence ID" value="NZ_WPHG01000012.1"/>
</dbReference>
<reference evidence="7 8" key="1">
    <citation type="submission" date="2019-12" db="EMBL/GenBank/DDBJ databases">
        <title>Nitratireductor arenosus sp. nov., Isolated from sea sand, Jeju island, South Korea.</title>
        <authorList>
            <person name="Kim W."/>
        </authorList>
    </citation>
    <scope>NUCLEOTIDE SEQUENCE [LARGE SCALE GENOMIC DNA]</scope>
    <source>
        <strain evidence="7 8">CAU 1489</strain>
    </source>
</reference>
<dbReference type="PANTHER" id="PTHR43350">
    <property type="entry name" value="NAD-DEPENDENT ALCOHOL DEHYDROGENASE"/>
    <property type="match status" value="1"/>
</dbReference>
<dbReference type="InterPro" id="IPR020843">
    <property type="entry name" value="ER"/>
</dbReference>
<evidence type="ECO:0000259" key="6">
    <source>
        <dbReference type="SMART" id="SM00829"/>
    </source>
</evidence>
<dbReference type="InterPro" id="IPR011032">
    <property type="entry name" value="GroES-like_sf"/>
</dbReference>
<comment type="cofactor">
    <cofactor evidence="1">
        <name>Zn(2+)</name>
        <dbReference type="ChEBI" id="CHEBI:29105"/>
    </cofactor>
</comment>
<evidence type="ECO:0000256" key="3">
    <source>
        <dbReference type="ARBA" id="ARBA00022723"/>
    </source>
</evidence>
<dbReference type="Gene3D" id="3.90.180.10">
    <property type="entry name" value="Medium-chain alcohol dehydrogenases, catalytic domain"/>
    <property type="match status" value="1"/>
</dbReference>
<dbReference type="Pfam" id="PF08240">
    <property type="entry name" value="ADH_N"/>
    <property type="match status" value="1"/>
</dbReference>
<dbReference type="EMBL" id="WPHG01000012">
    <property type="protein sequence ID" value="MVB00170.1"/>
    <property type="molecule type" value="Genomic_DNA"/>
</dbReference>
<dbReference type="SMART" id="SM00829">
    <property type="entry name" value="PKS_ER"/>
    <property type="match status" value="1"/>
</dbReference>
<accession>A0A844QRG3</accession>
<keyword evidence="3" id="KW-0479">Metal-binding</keyword>
<dbReference type="Pfam" id="PF01408">
    <property type="entry name" value="GFO_IDH_MocA"/>
    <property type="match status" value="1"/>
</dbReference>
<evidence type="ECO:0000313" key="8">
    <source>
        <dbReference type="Proteomes" id="UP000463224"/>
    </source>
</evidence>
<evidence type="ECO:0000256" key="1">
    <source>
        <dbReference type="ARBA" id="ARBA00001947"/>
    </source>
</evidence>
<comment type="similarity">
    <text evidence="2">Belongs to the zinc-containing alcohol dehydrogenase family.</text>
</comment>
<gene>
    <name evidence="7" type="ORF">GN330_23260</name>
</gene>
<name>A0A844QRG3_9HYPH</name>
<dbReference type="InterPro" id="IPR013154">
    <property type="entry name" value="ADH-like_N"/>
</dbReference>
<organism evidence="7 8">
    <name type="scientific">Nitratireductor arenosus</name>
    <dbReference type="NCBI Taxonomy" id="2682096"/>
    <lineage>
        <taxon>Bacteria</taxon>
        <taxon>Pseudomonadati</taxon>
        <taxon>Pseudomonadota</taxon>
        <taxon>Alphaproteobacteria</taxon>
        <taxon>Hyphomicrobiales</taxon>
        <taxon>Phyllobacteriaceae</taxon>
        <taxon>Nitratireductor</taxon>
    </lineage>
</organism>
<dbReference type="GO" id="GO:0016491">
    <property type="term" value="F:oxidoreductase activity"/>
    <property type="evidence" value="ECO:0007669"/>
    <property type="project" value="UniProtKB-KW"/>
</dbReference>
<dbReference type="Proteomes" id="UP000463224">
    <property type="component" value="Unassembled WGS sequence"/>
</dbReference>
<dbReference type="SUPFAM" id="SSF50129">
    <property type="entry name" value="GroES-like"/>
    <property type="match status" value="1"/>
</dbReference>
<evidence type="ECO:0000256" key="4">
    <source>
        <dbReference type="ARBA" id="ARBA00022833"/>
    </source>
</evidence>
<evidence type="ECO:0000256" key="5">
    <source>
        <dbReference type="ARBA" id="ARBA00023002"/>
    </source>
</evidence>
<dbReference type="InterPro" id="IPR036291">
    <property type="entry name" value="NAD(P)-bd_dom_sf"/>
</dbReference>
<dbReference type="SUPFAM" id="SSF55347">
    <property type="entry name" value="Glyceraldehyde-3-phosphate dehydrogenase-like, C-terminal domain"/>
    <property type="match status" value="1"/>
</dbReference>